<protein>
    <submittedName>
        <fullName evidence="1">Uncharacterized protein</fullName>
    </submittedName>
</protein>
<reference evidence="1 2" key="1">
    <citation type="submission" date="2013-01" db="EMBL/GenBank/DDBJ databases">
        <authorList>
            <person name="Harkins D.M."/>
            <person name="Durkin A.S."/>
            <person name="Brinkac L.M."/>
            <person name="Haft D.H."/>
            <person name="Selengut J.D."/>
            <person name="Sanka R."/>
            <person name="DePew J."/>
            <person name="Purushe J."/>
            <person name="Hartskeerl R.A."/>
            <person name="Ahmed A."/>
            <person name="van der Linden H."/>
            <person name="Goris M.G.A."/>
            <person name="Vinetz J.M."/>
            <person name="Sutton G.G."/>
            <person name="Nierman W.C."/>
            <person name="Fouts D.E."/>
        </authorList>
    </citation>
    <scope>NUCLEOTIDE SEQUENCE [LARGE SCALE GENOMIC DNA]</scope>
    <source>
        <strain evidence="1 2">Brem 328</strain>
    </source>
</reference>
<dbReference type="Proteomes" id="UP000012166">
    <property type="component" value="Unassembled WGS sequence"/>
</dbReference>
<dbReference type="EMBL" id="AHMS02000011">
    <property type="protein sequence ID" value="EMN18706.1"/>
    <property type="molecule type" value="Genomic_DNA"/>
</dbReference>
<sequence length="48" mass="6035">MFQMSTEFLLLFSYEREFGSMKVLDRRFFESFRNGRIHAIQKRFKRPR</sequence>
<dbReference type="AlphaFoldDB" id="A0ABC9SLU4"/>
<name>A0ABC9SLU4_LEPBO</name>
<accession>A0ABC9SLU4</accession>
<gene>
    <name evidence="1" type="ORF">LEP1GSC056_1037</name>
</gene>
<evidence type="ECO:0000313" key="1">
    <source>
        <dbReference type="EMBL" id="EMN18706.1"/>
    </source>
</evidence>
<proteinExistence type="predicted"/>
<organism evidence="1 2">
    <name type="scientific">Leptospira borgpetersenii str. Brem 328</name>
    <dbReference type="NCBI Taxonomy" id="1049780"/>
    <lineage>
        <taxon>Bacteria</taxon>
        <taxon>Pseudomonadati</taxon>
        <taxon>Spirochaetota</taxon>
        <taxon>Spirochaetia</taxon>
        <taxon>Leptospirales</taxon>
        <taxon>Leptospiraceae</taxon>
        <taxon>Leptospira</taxon>
    </lineage>
</organism>
<comment type="caution">
    <text evidence="1">The sequence shown here is derived from an EMBL/GenBank/DDBJ whole genome shotgun (WGS) entry which is preliminary data.</text>
</comment>
<evidence type="ECO:0000313" key="2">
    <source>
        <dbReference type="Proteomes" id="UP000012166"/>
    </source>
</evidence>